<keyword evidence="8" id="KW-1185">Reference proteome</keyword>
<dbReference type="PANTHER" id="PTHR21661">
    <property type="entry name" value="EPOXIDE HYDROLASE 1-RELATED"/>
    <property type="match status" value="1"/>
</dbReference>
<evidence type="ECO:0000259" key="6">
    <source>
        <dbReference type="Pfam" id="PF06441"/>
    </source>
</evidence>
<proteinExistence type="inferred from homology"/>
<feature type="active site" description="Nucleophile" evidence="4">
    <location>
        <position position="180"/>
    </location>
</feature>
<evidence type="ECO:0000256" key="1">
    <source>
        <dbReference type="ARBA" id="ARBA00010088"/>
    </source>
</evidence>
<dbReference type="OrthoDB" id="7130006at2759"/>
<comment type="similarity">
    <text evidence="1">Belongs to the peptidase S33 family.</text>
</comment>
<name>A0A6A6R9R9_9PEZI</name>
<dbReference type="InterPro" id="IPR029058">
    <property type="entry name" value="AB_hydrolase_fold"/>
</dbReference>
<dbReference type="SUPFAM" id="SSF53474">
    <property type="entry name" value="alpha/beta-Hydrolases"/>
    <property type="match status" value="1"/>
</dbReference>
<evidence type="ECO:0000313" key="7">
    <source>
        <dbReference type="EMBL" id="KAF2501132.1"/>
    </source>
</evidence>
<dbReference type="GO" id="GO:0097176">
    <property type="term" value="P:epoxide metabolic process"/>
    <property type="evidence" value="ECO:0007669"/>
    <property type="project" value="TreeGrafter"/>
</dbReference>
<evidence type="ECO:0000256" key="5">
    <source>
        <dbReference type="SAM" id="MobiDB-lite"/>
    </source>
</evidence>
<dbReference type="Proteomes" id="UP000799750">
    <property type="component" value="Unassembled WGS sequence"/>
</dbReference>
<evidence type="ECO:0000313" key="8">
    <source>
        <dbReference type="Proteomes" id="UP000799750"/>
    </source>
</evidence>
<organism evidence="7 8">
    <name type="scientific">Lophium mytilinum</name>
    <dbReference type="NCBI Taxonomy" id="390894"/>
    <lineage>
        <taxon>Eukaryota</taxon>
        <taxon>Fungi</taxon>
        <taxon>Dikarya</taxon>
        <taxon>Ascomycota</taxon>
        <taxon>Pezizomycotina</taxon>
        <taxon>Dothideomycetes</taxon>
        <taxon>Pleosporomycetidae</taxon>
        <taxon>Mytilinidiales</taxon>
        <taxon>Mytilinidiaceae</taxon>
        <taxon>Lophium</taxon>
    </lineage>
</organism>
<dbReference type="InterPro" id="IPR010497">
    <property type="entry name" value="Epoxide_hydro_N"/>
</dbReference>
<dbReference type="GO" id="GO:0004301">
    <property type="term" value="F:epoxide hydrolase activity"/>
    <property type="evidence" value="ECO:0007669"/>
    <property type="project" value="TreeGrafter"/>
</dbReference>
<keyword evidence="2" id="KW-0058">Aromatic hydrocarbons catabolism</keyword>
<dbReference type="Pfam" id="PF06441">
    <property type="entry name" value="EHN"/>
    <property type="match status" value="1"/>
</dbReference>
<evidence type="ECO:0000256" key="3">
    <source>
        <dbReference type="ARBA" id="ARBA00022801"/>
    </source>
</evidence>
<feature type="active site" description="Proton donor" evidence="4">
    <location>
        <position position="314"/>
    </location>
</feature>
<feature type="active site" description="Proton acceptor" evidence="4">
    <location>
        <position position="371"/>
    </location>
</feature>
<evidence type="ECO:0000256" key="4">
    <source>
        <dbReference type="PIRSR" id="PIRSR001112-1"/>
    </source>
</evidence>
<accession>A0A6A6R9R9</accession>
<dbReference type="PIRSF" id="PIRSF001112">
    <property type="entry name" value="Epoxide_hydrolase"/>
    <property type="match status" value="1"/>
</dbReference>
<dbReference type="Gene3D" id="3.40.50.1820">
    <property type="entry name" value="alpha/beta hydrolase"/>
    <property type="match status" value="1"/>
</dbReference>
<dbReference type="AlphaFoldDB" id="A0A6A6R9R9"/>
<sequence>MPTPVPFKIAVPEEKLRILHQKLSLTELPDEVPLKKPRSRGAPLRDVKNLVDYWLHSFDWRAQESKLNQFPQFTTDIDVDRFGTYNVHFIHQRSAVPNAIPLIFLHGWPGSFIEVTKILPELIQGGPNFPAFHVVAPSLIDYGFSQGNTKEGFNLDQHAEAYHKLMLSLGYSEYVAQGGDIGNFLTRFLALKYPESCKAHHTNMPTPNPPDPSKHADLIAKIEAEGGLSEEDRNRLASTQEHQADGMGYSTEHMTRPQTIGYSLTDSPVGLLSWIYEKLVDWAADYPWTADEVLTWVSIYRFSRAGSAAPQRIYYDMMHREPMSLVDVTAQYIDVPLGTSHFKKDLFRLPSRWDATLGPIAFQAEHDKGGHFAAWECPKELVKDLRDMFGKESPIHGCVTGQSGFT</sequence>
<reference evidence="7" key="1">
    <citation type="journal article" date="2020" name="Stud. Mycol.">
        <title>101 Dothideomycetes genomes: a test case for predicting lifestyles and emergence of pathogens.</title>
        <authorList>
            <person name="Haridas S."/>
            <person name="Albert R."/>
            <person name="Binder M."/>
            <person name="Bloem J."/>
            <person name="Labutti K."/>
            <person name="Salamov A."/>
            <person name="Andreopoulos B."/>
            <person name="Baker S."/>
            <person name="Barry K."/>
            <person name="Bills G."/>
            <person name="Bluhm B."/>
            <person name="Cannon C."/>
            <person name="Castanera R."/>
            <person name="Culley D."/>
            <person name="Daum C."/>
            <person name="Ezra D."/>
            <person name="Gonzalez J."/>
            <person name="Henrissat B."/>
            <person name="Kuo A."/>
            <person name="Liang C."/>
            <person name="Lipzen A."/>
            <person name="Lutzoni F."/>
            <person name="Magnuson J."/>
            <person name="Mondo S."/>
            <person name="Nolan M."/>
            <person name="Ohm R."/>
            <person name="Pangilinan J."/>
            <person name="Park H.-J."/>
            <person name="Ramirez L."/>
            <person name="Alfaro M."/>
            <person name="Sun H."/>
            <person name="Tritt A."/>
            <person name="Yoshinaga Y."/>
            <person name="Zwiers L.-H."/>
            <person name="Turgeon B."/>
            <person name="Goodwin S."/>
            <person name="Spatafora J."/>
            <person name="Crous P."/>
            <person name="Grigoriev I."/>
        </authorList>
    </citation>
    <scope>NUCLEOTIDE SEQUENCE</scope>
    <source>
        <strain evidence="7">CBS 269.34</strain>
    </source>
</reference>
<feature type="domain" description="Epoxide hydrolase N-terminal" evidence="6">
    <location>
        <begin position="5"/>
        <end position="115"/>
    </location>
</feature>
<keyword evidence="3 7" id="KW-0378">Hydrolase</keyword>
<dbReference type="PRINTS" id="PR00412">
    <property type="entry name" value="EPOXHYDRLASE"/>
</dbReference>
<gene>
    <name evidence="7" type="ORF">BU16DRAFT_450840</name>
</gene>
<dbReference type="InterPro" id="IPR000639">
    <property type="entry name" value="Epox_hydrolase-like"/>
</dbReference>
<evidence type="ECO:0000256" key="2">
    <source>
        <dbReference type="ARBA" id="ARBA00022797"/>
    </source>
</evidence>
<dbReference type="InterPro" id="IPR016292">
    <property type="entry name" value="Epoxide_hydrolase"/>
</dbReference>
<dbReference type="PANTHER" id="PTHR21661:SF35">
    <property type="entry name" value="EPOXIDE HYDROLASE"/>
    <property type="match status" value="1"/>
</dbReference>
<protein>
    <submittedName>
        <fullName evidence="7">Epoxide hydrolase 1</fullName>
    </submittedName>
</protein>
<dbReference type="EMBL" id="MU004182">
    <property type="protein sequence ID" value="KAF2501132.1"/>
    <property type="molecule type" value="Genomic_DNA"/>
</dbReference>
<feature type="region of interest" description="Disordered" evidence="5">
    <location>
        <begin position="227"/>
        <end position="252"/>
    </location>
</feature>